<evidence type="ECO:0000313" key="2">
    <source>
        <dbReference type="Proteomes" id="UP000245998"/>
    </source>
</evidence>
<proteinExistence type="predicted"/>
<dbReference type="InterPro" id="IPR031616">
    <property type="entry name" value="BsrE-like"/>
</dbReference>
<dbReference type="EMBL" id="QCZG01000009">
    <property type="protein sequence ID" value="PWA12432.1"/>
    <property type="molecule type" value="Genomic_DNA"/>
</dbReference>
<protein>
    <submittedName>
        <fullName evidence="1">Hydrophobic toxin</fullName>
    </submittedName>
</protein>
<dbReference type="Proteomes" id="UP000245998">
    <property type="component" value="Unassembled WGS sequence"/>
</dbReference>
<name>A0A2U1K4W3_9BACI</name>
<organism evidence="1 2">
    <name type="scientific">Pueribacillus theae</name>
    <dbReference type="NCBI Taxonomy" id="2171751"/>
    <lineage>
        <taxon>Bacteria</taxon>
        <taxon>Bacillati</taxon>
        <taxon>Bacillota</taxon>
        <taxon>Bacilli</taxon>
        <taxon>Bacillales</taxon>
        <taxon>Bacillaceae</taxon>
        <taxon>Pueribacillus</taxon>
    </lineage>
</organism>
<dbReference type="Pfam" id="PF16935">
    <property type="entry name" value="Hol_Tox"/>
    <property type="match status" value="1"/>
</dbReference>
<comment type="caution">
    <text evidence="1">The sequence shown here is derived from an EMBL/GenBank/DDBJ whole genome shotgun (WGS) entry which is preliminary data.</text>
</comment>
<reference evidence="1 2" key="1">
    <citation type="submission" date="2018-04" db="EMBL/GenBank/DDBJ databases">
        <title>Camelliibacillus theae gen. nov., sp. nov., isolated from Pu'er tea.</title>
        <authorList>
            <person name="Niu L."/>
        </authorList>
    </citation>
    <scope>NUCLEOTIDE SEQUENCE [LARGE SCALE GENOMIC DNA]</scope>
    <source>
        <strain evidence="1 2">T8</strain>
    </source>
</reference>
<accession>A0A2U1K4W3</accession>
<dbReference type="AlphaFoldDB" id="A0A2U1K4W3"/>
<sequence length="28" mass="3084">MLMTVFESLSLTIAFGVLIAALSRDKKK</sequence>
<evidence type="ECO:0000313" key="1">
    <source>
        <dbReference type="EMBL" id="PWA12432.1"/>
    </source>
</evidence>
<keyword evidence="2" id="KW-1185">Reference proteome</keyword>
<gene>
    <name evidence="1" type="ORF">DCC39_06435</name>
</gene>